<evidence type="ECO:0000313" key="5">
    <source>
        <dbReference type="EMBL" id="MBB6633409.1"/>
    </source>
</evidence>
<keyword evidence="3" id="KW-0949">S-adenosyl-L-methionine</keyword>
<gene>
    <name evidence="5" type="ORF">H7B67_04740</name>
</gene>
<evidence type="ECO:0000256" key="1">
    <source>
        <dbReference type="ARBA" id="ARBA00022603"/>
    </source>
</evidence>
<protein>
    <submittedName>
        <fullName evidence="5">Methyltransferase domain-containing protein</fullName>
    </submittedName>
</protein>
<keyword evidence="1 5" id="KW-0489">Methyltransferase</keyword>
<dbReference type="InterPro" id="IPR041698">
    <property type="entry name" value="Methyltransf_25"/>
</dbReference>
<dbReference type="InterPro" id="IPR029063">
    <property type="entry name" value="SAM-dependent_MTases_sf"/>
</dbReference>
<keyword evidence="2 5" id="KW-0808">Transferase</keyword>
<dbReference type="SUPFAM" id="SSF53335">
    <property type="entry name" value="S-adenosyl-L-methionine-dependent methyltransferases"/>
    <property type="match status" value="1"/>
</dbReference>
<dbReference type="SMART" id="SM00650">
    <property type="entry name" value="rADc"/>
    <property type="match status" value="1"/>
</dbReference>
<feature type="domain" description="Ribosomal RNA adenine methylase transferase N-terminal" evidence="4">
    <location>
        <begin position="30"/>
        <end position="185"/>
    </location>
</feature>
<comment type="caution">
    <text evidence="5">The sequence shown here is derived from an EMBL/GenBank/DDBJ whole genome shotgun (WGS) entry which is preliminary data.</text>
</comment>
<dbReference type="InterPro" id="IPR020598">
    <property type="entry name" value="rRNA_Ade_methylase_Trfase_N"/>
</dbReference>
<sequence length="195" mass="22636">MFKNHSLLFFKKFIHNPKYVGSVVPSSRFLANRMVEAAEWEQAGNIVEIGSGTGAITRVIAERARPESKVILFEKEEEMGERLQQDFPQFIRESNALRLVAQLKKHNVQEVDYIFSGLPFYNFSPIMRLQLVQQCQEALKPGGKLIAFQYSLQMRKLFAEHFEIERISAVPLNIPPAFVYVCRKANHKFHHSRRE</sequence>
<dbReference type="GO" id="GO:0000179">
    <property type="term" value="F:rRNA (adenine-N6,N6-)-dimethyltransferase activity"/>
    <property type="evidence" value="ECO:0007669"/>
    <property type="project" value="InterPro"/>
</dbReference>
<dbReference type="Gene3D" id="3.40.50.150">
    <property type="entry name" value="Vaccinia Virus protein VP39"/>
    <property type="match status" value="1"/>
</dbReference>
<evidence type="ECO:0000256" key="3">
    <source>
        <dbReference type="ARBA" id="ARBA00022691"/>
    </source>
</evidence>
<dbReference type="CDD" id="cd02440">
    <property type="entry name" value="AdoMet_MTases"/>
    <property type="match status" value="1"/>
</dbReference>
<evidence type="ECO:0000259" key="4">
    <source>
        <dbReference type="SMART" id="SM00650"/>
    </source>
</evidence>
<dbReference type="RefSeq" id="WP_185118649.1">
    <property type="nucleotide sequence ID" value="NZ_JACJVQ010000004.1"/>
</dbReference>
<evidence type="ECO:0000313" key="6">
    <source>
        <dbReference type="Proteomes" id="UP000535838"/>
    </source>
</evidence>
<proteinExistence type="predicted"/>
<evidence type="ECO:0000256" key="2">
    <source>
        <dbReference type="ARBA" id="ARBA00022679"/>
    </source>
</evidence>
<keyword evidence="6" id="KW-1185">Reference proteome</keyword>
<organism evidence="5 6">
    <name type="scientific">Cohnella thailandensis</name>
    <dbReference type="NCBI Taxonomy" id="557557"/>
    <lineage>
        <taxon>Bacteria</taxon>
        <taxon>Bacillati</taxon>
        <taxon>Bacillota</taxon>
        <taxon>Bacilli</taxon>
        <taxon>Bacillales</taxon>
        <taxon>Paenibacillaceae</taxon>
        <taxon>Cohnella</taxon>
    </lineage>
</organism>
<dbReference type="Proteomes" id="UP000535838">
    <property type="component" value="Unassembled WGS sequence"/>
</dbReference>
<dbReference type="Pfam" id="PF13649">
    <property type="entry name" value="Methyltransf_25"/>
    <property type="match status" value="1"/>
</dbReference>
<reference evidence="5 6" key="1">
    <citation type="submission" date="2020-08" db="EMBL/GenBank/DDBJ databases">
        <title>Cohnella phylogeny.</title>
        <authorList>
            <person name="Dunlap C."/>
        </authorList>
    </citation>
    <scope>NUCLEOTIDE SEQUENCE [LARGE SCALE GENOMIC DNA]</scope>
    <source>
        <strain evidence="5 6">DSM 25241</strain>
    </source>
</reference>
<name>A0A841SR76_9BACL</name>
<accession>A0A841SR76</accession>
<dbReference type="EMBL" id="JACJVQ010000004">
    <property type="protein sequence ID" value="MBB6633409.1"/>
    <property type="molecule type" value="Genomic_DNA"/>
</dbReference>
<dbReference type="AlphaFoldDB" id="A0A841SR76"/>